<dbReference type="Pfam" id="PF01094">
    <property type="entry name" value="ANF_receptor"/>
    <property type="match status" value="1"/>
</dbReference>
<organism evidence="6 7">
    <name type="scientific">Amphibalanus amphitrite</name>
    <name type="common">Striped barnacle</name>
    <name type="synonym">Balanus amphitrite</name>
    <dbReference type="NCBI Taxonomy" id="1232801"/>
    <lineage>
        <taxon>Eukaryota</taxon>
        <taxon>Metazoa</taxon>
        <taxon>Ecdysozoa</taxon>
        <taxon>Arthropoda</taxon>
        <taxon>Crustacea</taxon>
        <taxon>Multicrustacea</taxon>
        <taxon>Cirripedia</taxon>
        <taxon>Thoracica</taxon>
        <taxon>Thoracicalcarea</taxon>
        <taxon>Balanomorpha</taxon>
        <taxon>Balanoidea</taxon>
        <taxon>Balanidae</taxon>
        <taxon>Amphibalaninae</taxon>
        <taxon>Amphibalanus</taxon>
    </lineage>
</organism>
<sequence>MRRSRNSGRRQRAGRLSYANTHPMFTKRNFPNFYRIVPNVRYLDVARVEFVKLHGWKRVGTLCQDDPRYTLVRNNGATPATHWYVTRGHLRYTLVRNIVINSDAHPQFTKKMRMLRPRGEIVSQSIMPHTNCR</sequence>
<dbReference type="OrthoDB" id="2150267at2759"/>
<dbReference type="AlphaFoldDB" id="A0A6A4UZ98"/>
<keyword evidence="4" id="KW-0472">Membrane</keyword>
<comment type="caution">
    <text evidence="6">The sequence shown here is derived from an EMBL/GenBank/DDBJ whole genome shotgun (WGS) entry which is preliminary data.</text>
</comment>
<evidence type="ECO:0000256" key="3">
    <source>
        <dbReference type="ARBA" id="ARBA00022989"/>
    </source>
</evidence>
<feature type="domain" description="Receptor ligand binding region" evidence="5">
    <location>
        <begin position="16"/>
        <end position="68"/>
    </location>
</feature>
<gene>
    <name evidence="6" type="primary">gbb-2</name>
    <name evidence="6" type="ORF">FJT64_014831</name>
</gene>
<comment type="subcellular location">
    <subcellularLocation>
        <location evidence="1">Membrane</location>
    </subcellularLocation>
</comment>
<evidence type="ECO:0000256" key="1">
    <source>
        <dbReference type="ARBA" id="ARBA00004370"/>
    </source>
</evidence>
<reference evidence="6 7" key="1">
    <citation type="submission" date="2019-07" db="EMBL/GenBank/DDBJ databases">
        <title>Draft genome assembly of a fouling barnacle, Amphibalanus amphitrite (Darwin, 1854): The first reference genome for Thecostraca.</title>
        <authorList>
            <person name="Kim W."/>
        </authorList>
    </citation>
    <scope>NUCLEOTIDE SEQUENCE [LARGE SCALE GENOMIC DNA]</scope>
    <source>
        <strain evidence="6">SNU_AA5</strain>
        <tissue evidence="6">Soma without cirri and trophi</tissue>
    </source>
</reference>
<keyword evidence="7" id="KW-1185">Reference proteome</keyword>
<dbReference type="Gene3D" id="3.40.50.2300">
    <property type="match status" value="1"/>
</dbReference>
<dbReference type="GO" id="GO:0016020">
    <property type="term" value="C:membrane"/>
    <property type="evidence" value="ECO:0007669"/>
    <property type="project" value="UniProtKB-SubCell"/>
</dbReference>
<dbReference type="EMBL" id="VIIS01002236">
    <property type="protein sequence ID" value="KAF0286675.1"/>
    <property type="molecule type" value="Genomic_DNA"/>
</dbReference>
<evidence type="ECO:0000313" key="6">
    <source>
        <dbReference type="EMBL" id="KAF0286675.1"/>
    </source>
</evidence>
<evidence type="ECO:0000259" key="5">
    <source>
        <dbReference type="Pfam" id="PF01094"/>
    </source>
</evidence>
<dbReference type="InterPro" id="IPR001828">
    <property type="entry name" value="ANF_lig-bd_rcpt"/>
</dbReference>
<dbReference type="InterPro" id="IPR028082">
    <property type="entry name" value="Peripla_BP_I"/>
</dbReference>
<evidence type="ECO:0000256" key="4">
    <source>
        <dbReference type="ARBA" id="ARBA00023136"/>
    </source>
</evidence>
<evidence type="ECO:0000256" key="2">
    <source>
        <dbReference type="ARBA" id="ARBA00022692"/>
    </source>
</evidence>
<keyword evidence="6" id="KW-0675">Receptor</keyword>
<keyword evidence="3" id="KW-1133">Transmembrane helix</keyword>
<accession>A0A6A4UZ98</accession>
<dbReference type="Proteomes" id="UP000440578">
    <property type="component" value="Unassembled WGS sequence"/>
</dbReference>
<protein>
    <submittedName>
        <fullName evidence="6">Gamma-aminobutyric acid type B receptor subunit 2</fullName>
    </submittedName>
</protein>
<evidence type="ECO:0000313" key="7">
    <source>
        <dbReference type="Proteomes" id="UP000440578"/>
    </source>
</evidence>
<name>A0A6A4UZ98_AMPAM</name>
<keyword evidence="2" id="KW-0812">Transmembrane</keyword>
<dbReference type="SUPFAM" id="SSF53822">
    <property type="entry name" value="Periplasmic binding protein-like I"/>
    <property type="match status" value="1"/>
</dbReference>
<proteinExistence type="predicted"/>